<comment type="caution">
    <text evidence="3">The sequence shown here is derived from an EMBL/GenBank/DDBJ whole genome shotgun (WGS) entry which is preliminary data.</text>
</comment>
<evidence type="ECO:0000259" key="1">
    <source>
        <dbReference type="Pfam" id="PF01408"/>
    </source>
</evidence>
<dbReference type="SUPFAM" id="SSF55347">
    <property type="entry name" value="Glyceraldehyde-3-phosphate dehydrogenase-like, C-terminal domain"/>
    <property type="match status" value="1"/>
</dbReference>
<dbReference type="Proteomes" id="UP000295064">
    <property type="component" value="Unassembled WGS sequence"/>
</dbReference>
<dbReference type="InterPro" id="IPR000683">
    <property type="entry name" value="Gfo/Idh/MocA-like_OxRdtase_N"/>
</dbReference>
<evidence type="ECO:0000313" key="3">
    <source>
        <dbReference type="EMBL" id="TDO85920.1"/>
    </source>
</evidence>
<evidence type="ECO:0000313" key="4">
    <source>
        <dbReference type="Proteomes" id="UP000295064"/>
    </source>
</evidence>
<reference evidence="3 4" key="1">
    <citation type="submission" date="2019-03" db="EMBL/GenBank/DDBJ databases">
        <title>Subsurface microbial communities from deep shales in Ohio and West Virginia, USA.</title>
        <authorList>
            <person name="Wrighton K."/>
        </authorList>
    </citation>
    <scope>NUCLEOTIDE SEQUENCE [LARGE SCALE GENOMIC DNA]</scope>
    <source>
        <strain evidence="3 4">MA284_T2</strain>
    </source>
</reference>
<organism evidence="3 4">
    <name type="scientific">Halanaerobium saccharolyticum</name>
    <dbReference type="NCBI Taxonomy" id="43595"/>
    <lineage>
        <taxon>Bacteria</taxon>
        <taxon>Bacillati</taxon>
        <taxon>Bacillota</taxon>
        <taxon>Clostridia</taxon>
        <taxon>Halanaerobiales</taxon>
        <taxon>Halanaerobiaceae</taxon>
        <taxon>Halanaerobium</taxon>
    </lineage>
</organism>
<protein>
    <submittedName>
        <fullName evidence="3">Putative dehydrogenase</fullName>
    </submittedName>
</protein>
<dbReference type="RefSeq" id="WP_133515391.1">
    <property type="nucleotide sequence ID" value="NZ_SNWX01000016.1"/>
</dbReference>
<dbReference type="PANTHER" id="PTHR43377:SF1">
    <property type="entry name" value="BILIVERDIN REDUCTASE A"/>
    <property type="match status" value="1"/>
</dbReference>
<dbReference type="Pfam" id="PF01408">
    <property type="entry name" value="GFO_IDH_MocA"/>
    <property type="match status" value="1"/>
</dbReference>
<accession>A0A4R6LQ39</accession>
<dbReference type="Pfam" id="PF22725">
    <property type="entry name" value="GFO_IDH_MocA_C3"/>
    <property type="match status" value="1"/>
</dbReference>
<feature type="domain" description="GFO/IDH/MocA-like oxidoreductase" evidence="2">
    <location>
        <begin position="130"/>
        <end position="246"/>
    </location>
</feature>
<proteinExistence type="predicted"/>
<feature type="domain" description="Gfo/Idh/MocA-like oxidoreductase N-terminal" evidence="1">
    <location>
        <begin position="3"/>
        <end position="118"/>
    </location>
</feature>
<dbReference type="Gene3D" id="3.30.360.10">
    <property type="entry name" value="Dihydrodipicolinate Reductase, domain 2"/>
    <property type="match status" value="1"/>
</dbReference>
<dbReference type="GO" id="GO:0000166">
    <property type="term" value="F:nucleotide binding"/>
    <property type="evidence" value="ECO:0007669"/>
    <property type="project" value="InterPro"/>
</dbReference>
<dbReference type="AlphaFoldDB" id="A0A4R6LQ39"/>
<dbReference type="SUPFAM" id="SSF51735">
    <property type="entry name" value="NAD(P)-binding Rossmann-fold domains"/>
    <property type="match status" value="1"/>
</dbReference>
<dbReference type="InterPro" id="IPR055170">
    <property type="entry name" value="GFO_IDH_MocA-like_dom"/>
</dbReference>
<dbReference type="PANTHER" id="PTHR43377">
    <property type="entry name" value="BILIVERDIN REDUCTASE A"/>
    <property type="match status" value="1"/>
</dbReference>
<dbReference type="OrthoDB" id="9783105at2"/>
<sequence length="327" mass="36626">MQKIAIVGVGGMGTVHFNNYAQIEKAEVRAVVGPSEADREKAAKWGVEIYPDIKELLTAEEIDIVDICTPSYLHLEHALTALSAGKNVIIEKPIALHREDAERIFALASENEALVFVGQVLHFTKEVEILKEAVKSGKYGRVLDAYFTRLTAAPDWSAGGWLFDKEKSGLLPFDLHIHDLDLIVSLFGSPESFSFTAAGRKESPFKEHYRFSYNYKDFKVGAEAAWYHAGYPFTARWRVYFEEGLLVNEDQLIFYPPEGEALKFETEAEPKIETGINLPPTAMFYNELSHFIDCAEKGIASDKITKEQLINTVDILEEIAGLEGDDV</sequence>
<dbReference type="InterPro" id="IPR051450">
    <property type="entry name" value="Gfo/Idh/MocA_Oxidoreductases"/>
</dbReference>
<gene>
    <name evidence="3" type="ORF">DFR79_11647</name>
</gene>
<name>A0A4R6LQ39_9FIRM</name>
<evidence type="ECO:0000259" key="2">
    <source>
        <dbReference type="Pfam" id="PF22725"/>
    </source>
</evidence>
<dbReference type="InterPro" id="IPR036291">
    <property type="entry name" value="NAD(P)-bd_dom_sf"/>
</dbReference>
<dbReference type="EMBL" id="SNWX01000016">
    <property type="protein sequence ID" value="TDO85920.1"/>
    <property type="molecule type" value="Genomic_DNA"/>
</dbReference>
<dbReference type="Gene3D" id="3.40.50.720">
    <property type="entry name" value="NAD(P)-binding Rossmann-like Domain"/>
    <property type="match status" value="1"/>
</dbReference>